<gene>
    <name evidence="2" type="ORF">AK812_SmicGene28112</name>
</gene>
<dbReference type="EMBL" id="LSRX01000717">
    <property type="protein sequence ID" value="OLP90313.1"/>
    <property type="molecule type" value="Genomic_DNA"/>
</dbReference>
<organism evidence="2 3">
    <name type="scientific">Symbiodinium microadriaticum</name>
    <name type="common">Dinoflagellate</name>
    <name type="synonym">Zooxanthella microadriatica</name>
    <dbReference type="NCBI Taxonomy" id="2951"/>
    <lineage>
        <taxon>Eukaryota</taxon>
        <taxon>Sar</taxon>
        <taxon>Alveolata</taxon>
        <taxon>Dinophyceae</taxon>
        <taxon>Suessiales</taxon>
        <taxon>Symbiodiniaceae</taxon>
        <taxon>Symbiodinium</taxon>
    </lineage>
</organism>
<comment type="caution">
    <text evidence="2">The sequence shown here is derived from an EMBL/GenBank/DDBJ whole genome shotgun (WGS) entry which is preliminary data.</text>
</comment>
<dbReference type="OrthoDB" id="348976at2759"/>
<dbReference type="Proteomes" id="UP000186817">
    <property type="component" value="Unassembled WGS sequence"/>
</dbReference>
<keyword evidence="1" id="KW-0812">Transmembrane</keyword>
<dbReference type="OMA" id="DSCAREM"/>
<protein>
    <submittedName>
        <fullName evidence="2">Uncharacterized protein</fullName>
    </submittedName>
</protein>
<reference evidence="2 3" key="1">
    <citation type="submission" date="2016-02" db="EMBL/GenBank/DDBJ databases">
        <title>Genome analysis of coral dinoflagellate symbionts highlights evolutionary adaptations to a symbiotic lifestyle.</title>
        <authorList>
            <person name="Aranda M."/>
            <person name="Li Y."/>
            <person name="Liew Y.J."/>
            <person name="Baumgarten S."/>
            <person name="Simakov O."/>
            <person name="Wilson M."/>
            <person name="Piel J."/>
            <person name="Ashoor H."/>
            <person name="Bougouffa S."/>
            <person name="Bajic V.B."/>
            <person name="Ryu T."/>
            <person name="Ravasi T."/>
            <person name="Bayer T."/>
            <person name="Micklem G."/>
            <person name="Kim H."/>
            <person name="Bhak J."/>
            <person name="Lajeunesse T.C."/>
            <person name="Voolstra C.R."/>
        </authorList>
    </citation>
    <scope>NUCLEOTIDE SEQUENCE [LARGE SCALE GENOMIC DNA]</scope>
    <source>
        <strain evidence="2 3">CCMP2467</strain>
    </source>
</reference>
<name>A0A1Q9D539_SYMMI</name>
<keyword evidence="1" id="KW-0472">Membrane</keyword>
<evidence type="ECO:0000256" key="1">
    <source>
        <dbReference type="SAM" id="Phobius"/>
    </source>
</evidence>
<dbReference type="PANTHER" id="PTHR34123">
    <property type="entry name" value="OS04G0578200 PROTEIN"/>
    <property type="match status" value="1"/>
</dbReference>
<dbReference type="AlphaFoldDB" id="A0A1Q9D539"/>
<feature type="transmembrane region" description="Helical" evidence="1">
    <location>
        <begin position="68"/>
        <end position="86"/>
    </location>
</feature>
<feature type="transmembrane region" description="Helical" evidence="1">
    <location>
        <begin position="39"/>
        <end position="56"/>
    </location>
</feature>
<evidence type="ECO:0000313" key="3">
    <source>
        <dbReference type="Proteomes" id="UP000186817"/>
    </source>
</evidence>
<evidence type="ECO:0000313" key="2">
    <source>
        <dbReference type="EMBL" id="OLP90313.1"/>
    </source>
</evidence>
<keyword evidence="3" id="KW-1185">Reference proteome</keyword>
<accession>A0A1Q9D539</accession>
<dbReference type="PANTHER" id="PTHR34123:SF1">
    <property type="entry name" value="OS04G0578200 PROTEIN"/>
    <property type="match status" value="1"/>
</dbReference>
<keyword evidence="1" id="KW-1133">Transmembrane helix</keyword>
<sequence length="227" mass="24949">MTWKRKLHTPVASVLRSNSFCSTRSDFAMVRGSARRRQPVAVIAAAWLAGWVGLTRAQAWNLPVGRRASLAAAVGVFGLPVSALAGTGDGKRRNLDASEVAKIVRDDLVARQFLATADFSPEIYDEACTFTDEIDTYQKDKFIKGTKALFVASESNVQLVGDVDILEGGKKLQFRFQESLAFNFPIVHPKVTLSGTCTLTRGEDGLIVAYREKWDQSIPEVLRSARI</sequence>
<proteinExistence type="predicted"/>